<dbReference type="OrthoDB" id="9781459at2"/>
<keyword evidence="1" id="KW-1133">Transmembrane helix</keyword>
<feature type="transmembrane region" description="Helical" evidence="1">
    <location>
        <begin position="81"/>
        <end position="97"/>
    </location>
</feature>
<evidence type="ECO:0000313" key="2">
    <source>
        <dbReference type="EMBL" id="SHH82493.1"/>
    </source>
</evidence>
<dbReference type="NCBIfam" id="TIGR02185">
    <property type="entry name" value="Trep_Strep"/>
    <property type="match status" value="1"/>
</dbReference>
<evidence type="ECO:0000256" key="1">
    <source>
        <dbReference type="SAM" id="Phobius"/>
    </source>
</evidence>
<keyword evidence="1" id="KW-0472">Membrane</keyword>
<dbReference type="Pfam" id="PF09605">
    <property type="entry name" value="Trep_Strep"/>
    <property type="match status" value="1"/>
</dbReference>
<dbReference type="STRING" id="1123282.SAMN02745823_01063"/>
<dbReference type="AlphaFoldDB" id="A0A1M5W5M3"/>
<dbReference type="Proteomes" id="UP000183995">
    <property type="component" value="Unassembled WGS sequence"/>
</dbReference>
<feature type="transmembrane region" description="Helical" evidence="1">
    <location>
        <begin position="54"/>
        <end position="74"/>
    </location>
</feature>
<dbReference type="EMBL" id="FQXV01000003">
    <property type="protein sequence ID" value="SHH82493.1"/>
    <property type="molecule type" value="Genomic_DNA"/>
</dbReference>
<organism evidence="2 3">
    <name type="scientific">Sporobacter termitidis DSM 10068</name>
    <dbReference type="NCBI Taxonomy" id="1123282"/>
    <lineage>
        <taxon>Bacteria</taxon>
        <taxon>Bacillati</taxon>
        <taxon>Bacillota</taxon>
        <taxon>Clostridia</taxon>
        <taxon>Eubacteriales</taxon>
        <taxon>Oscillospiraceae</taxon>
        <taxon>Sporobacter</taxon>
    </lineage>
</organism>
<sequence length="212" mass="23156">MNEVTKVNASEATAHPNRWTLKNVITLAVFTVIIFIVMMLVTMATNIVLTPIGAYYAGPGIAAVLAGPFYMVLATRVGRRGVLFFVHLITALAFLIIGQIYTFGVYAVLGVIGELCMLGRDAYKNFWRNCIGFFIYFFAFSGAGILPMLLFRESYLGWYSAYSDPAAVEFLTNVYSSPSAIAIIIFLTAAGAVLGCLIGRAIVNRHVKKAKI</sequence>
<dbReference type="InterPro" id="IPR011733">
    <property type="entry name" value="CHP02185_IM"/>
</dbReference>
<feature type="transmembrane region" description="Helical" evidence="1">
    <location>
        <begin position="180"/>
        <end position="203"/>
    </location>
</feature>
<reference evidence="2 3" key="1">
    <citation type="submission" date="2016-11" db="EMBL/GenBank/DDBJ databases">
        <authorList>
            <person name="Jaros S."/>
            <person name="Januszkiewicz K."/>
            <person name="Wedrychowicz H."/>
        </authorList>
    </citation>
    <scope>NUCLEOTIDE SEQUENCE [LARGE SCALE GENOMIC DNA]</scope>
    <source>
        <strain evidence="2 3">DSM 10068</strain>
    </source>
</reference>
<evidence type="ECO:0000313" key="3">
    <source>
        <dbReference type="Proteomes" id="UP000183995"/>
    </source>
</evidence>
<accession>A0A1M5W5M3</accession>
<keyword evidence="1" id="KW-0812">Transmembrane</keyword>
<dbReference type="RefSeq" id="WP_073076624.1">
    <property type="nucleotide sequence ID" value="NZ_FQXV01000003.1"/>
</dbReference>
<feature type="transmembrane region" description="Helical" evidence="1">
    <location>
        <begin position="24"/>
        <end position="48"/>
    </location>
</feature>
<gene>
    <name evidence="2" type="ORF">SAMN02745823_01063</name>
</gene>
<protein>
    <submittedName>
        <fullName evidence="2">Energy-coupling factor transport system substrate-specific component</fullName>
    </submittedName>
</protein>
<proteinExistence type="predicted"/>
<keyword evidence="3" id="KW-1185">Reference proteome</keyword>
<feature type="transmembrane region" description="Helical" evidence="1">
    <location>
        <begin position="103"/>
        <end position="119"/>
    </location>
</feature>
<name>A0A1M5W5M3_9FIRM</name>
<feature type="transmembrane region" description="Helical" evidence="1">
    <location>
        <begin position="131"/>
        <end position="151"/>
    </location>
</feature>